<organism evidence="5 6">
    <name type="scientific">Kitasatospora phosalacinea</name>
    <dbReference type="NCBI Taxonomy" id="2065"/>
    <lineage>
        <taxon>Bacteria</taxon>
        <taxon>Bacillati</taxon>
        <taxon>Actinomycetota</taxon>
        <taxon>Actinomycetes</taxon>
        <taxon>Kitasatosporales</taxon>
        <taxon>Streptomycetaceae</taxon>
        <taxon>Kitasatospora</taxon>
    </lineage>
</organism>
<comment type="caution">
    <text evidence="5">The sequence shown here is derived from an EMBL/GenBank/DDBJ whole genome shotgun (WGS) entry which is preliminary data.</text>
</comment>
<dbReference type="Gene3D" id="3.40.630.30">
    <property type="match status" value="1"/>
</dbReference>
<dbReference type="EMBL" id="BSRX01000016">
    <property type="protein sequence ID" value="GLW55083.1"/>
    <property type="molecule type" value="Genomic_DNA"/>
</dbReference>
<keyword evidence="1" id="KW-0808">Transferase</keyword>
<dbReference type="PROSITE" id="PS51186">
    <property type="entry name" value="GNAT"/>
    <property type="match status" value="1"/>
</dbReference>
<dbReference type="Pfam" id="PF00583">
    <property type="entry name" value="Acetyltransf_1"/>
    <property type="match status" value="1"/>
</dbReference>
<evidence type="ECO:0000313" key="5">
    <source>
        <dbReference type="EMBL" id="GLW55083.1"/>
    </source>
</evidence>
<proteinExistence type="predicted"/>
<evidence type="ECO:0000256" key="2">
    <source>
        <dbReference type="ARBA" id="ARBA00023315"/>
    </source>
</evidence>
<dbReference type="InterPro" id="IPR016181">
    <property type="entry name" value="Acyl_CoA_acyltransferase"/>
</dbReference>
<dbReference type="Proteomes" id="UP001165143">
    <property type="component" value="Unassembled WGS sequence"/>
</dbReference>
<protein>
    <recommendedName>
        <fullName evidence="4">N-acetyltransferase domain-containing protein</fullName>
    </recommendedName>
</protein>
<evidence type="ECO:0000313" key="6">
    <source>
        <dbReference type="Proteomes" id="UP001165143"/>
    </source>
</evidence>
<dbReference type="InterPro" id="IPR000182">
    <property type="entry name" value="GNAT_dom"/>
</dbReference>
<feature type="region of interest" description="Disordered" evidence="3">
    <location>
        <begin position="1"/>
        <end position="58"/>
    </location>
</feature>
<dbReference type="PANTHER" id="PTHR43877">
    <property type="entry name" value="AMINOALKYLPHOSPHONATE N-ACETYLTRANSFERASE-RELATED-RELATED"/>
    <property type="match status" value="1"/>
</dbReference>
<gene>
    <name evidence="5" type="ORF">Kpho01_30940</name>
</gene>
<dbReference type="CDD" id="cd04301">
    <property type="entry name" value="NAT_SF"/>
    <property type="match status" value="1"/>
</dbReference>
<evidence type="ECO:0000256" key="1">
    <source>
        <dbReference type="ARBA" id="ARBA00022679"/>
    </source>
</evidence>
<feature type="domain" description="N-acetyltransferase" evidence="4">
    <location>
        <begin position="60"/>
        <end position="197"/>
    </location>
</feature>
<dbReference type="AlphaFoldDB" id="A0A9W6PHN2"/>
<name>A0A9W6PHN2_9ACTN</name>
<dbReference type="SUPFAM" id="SSF55729">
    <property type="entry name" value="Acyl-CoA N-acyltransferases (Nat)"/>
    <property type="match status" value="1"/>
</dbReference>
<dbReference type="InterPro" id="IPR050832">
    <property type="entry name" value="Bact_Acetyltransf"/>
</dbReference>
<evidence type="ECO:0000259" key="4">
    <source>
        <dbReference type="PROSITE" id="PS51186"/>
    </source>
</evidence>
<evidence type="ECO:0000256" key="3">
    <source>
        <dbReference type="SAM" id="MobiDB-lite"/>
    </source>
</evidence>
<accession>A0A9W6PHN2</accession>
<dbReference type="GO" id="GO:0016747">
    <property type="term" value="F:acyltransferase activity, transferring groups other than amino-acyl groups"/>
    <property type="evidence" value="ECO:0007669"/>
    <property type="project" value="InterPro"/>
</dbReference>
<keyword evidence="2" id="KW-0012">Acyltransferase</keyword>
<sequence>MRETAPFPVSGSPHRVGGGRCRGQRSDQAGGRRRSRAEQQERAAGKRPTPDAGTCQDPRMEIRRVTQAEAVHAAGHLFDTAPGREATERFLADERHHLLIAYADDAPAGMVTGVEMTHPDKGTEMFLYELGVDEPFRGRGVGRALVSALADLARERGCYGVWTITDEDNAAARATYRRAGGVPEAGQVVLTWAFDPV</sequence>
<reference evidence="5" key="1">
    <citation type="submission" date="2023-02" db="EMBL/GenBank/DDBJ databases">
        <title>Kitasatospora phosalacinea NBRC 14362.</title>
        <authorList>
            <person name="Ichikawa N."/>
            <person name="Sato H."/>
            <person name="Tonouchi N."/>
        </authorList>
    </citation>
    <scope>NUCLEOTIDE SEQUENCE</scope>
    <source>
        <strain evidence="5">NBRC 14362</strain>
    </source>
</reference>